<dbReference type="AlphaFoldDB" id="A0AAE9A1T8"/>
<dbReference type="EMBL" id="CP090896">
    <property type="protein sequence ID" value="ULT84876.1"/>
    <property type="molecule type" value="Genomic_DNA"/>
</dbReference>
<dbReference type="InterPro" id="IPR011993">
    <property type="entry name" value="PH-like_dom_sf"/>
</dbReference>
<evidence type="ECO:0008006" key="3">
    <source>
        <dbReference type="Google" id="ProtNLM"/>
    </source>
</evidence>
<evidence type="ECO:0000313" key="2">
    <source>
        <dbReference type="Proteomes" id="UP000827892"/>
    </source>
</evidence>
<accession>A0AAE9A1T8</accession>
<reference evidence="1 2" key="1">
    <citation type="submission" date="2022-05" db="EMBL/GenBank/DDBJ databases">
        <title>Chromosome-level reference genomes for two strains of Caenorhabditis briggsae: an improved platform for comparative genomics.</title>
        <authorList>
            <person name="Stevens L."/>
            <person name="Andersen E.C."/>
        </authorList>
    </citation>
    <scope>NUCLEOTIDE SEQUENCE [LARGE SCALE GENOMIC DNA]</scope>
    <source>
        <strain evidence="1">QX1410_ONT</strain>
        <tissue evidence="1">Whole-organism</tissue>
    </source>
</reference>
<name>A0AAE9A1T8_CAEBR</name>
<evidence type="ECO:0000313" key="1">
    <source>
        <dbReference type="EMBL" id="ULT84876.1"/>
    </source>
</evidence>
<proteinExistence type="predicted"/>
<dbReference type="Gene3D" id="2.30.29.30">
    <property type="entry name" value="Pleckstrin-homology domain (PH domain)/Phosphotyrosine-binding domain (PTB)"/>
    <property type="match status" value="1"/>
</dbReference>
<dbReference type="InterPro" id="IPR036860">
    <property type="entry name" value="SH2_dom_sf"/>
</dbReference>
<dbReference type="SUPFAM" id="SSF50729">
    <property type="entry name" value="PH domain-like"/>
    <property type="match status" value="1"/>
</dbReference>
<organism evidence="1 2">
    <name type="scientific">Caenorhabditis briggsae</name>
    <dbReference type="NCBI Taxonomy" id="6238"/>
    <lineage>
        <taxon>Eukaryota</taxon>
        <taxon>Metazoa</taxon>
        <taxon>Ecdysozoa</taxon>
        <taxon>Nematoda</taxon>
        <taxon>Chromadorea</taxon>
        <taxon>Rhabditida</taxon>
        <taxon>Rhabditina</taxon>
        <taxon>Rhabditomorpha</taxon>
        <taxon>Rhabditoidea</taxon>
        <taxon>Rhabditidae</taxon>
        <taxon>Peloderinae</taxon>
        <taxon>Caenorhabditis</taxon>
    </lineage>
</organism>
<dbReference type="Proteomes" id="UP000827892">
    <property type="component" value="Chromosome X"/>
</dbReference>
<protein>
    <recommendedName>
        <fullName evidence="3">SH2 domain-containing protein</fullName>
    </recommendedName>
</protein>
<sequence length="280" mass="31842">MKKTSPSDFYANSSLANNPASSWGYKPDNPINSSGDTFAVRFMGLVPIPRTIRNRNIEERDHIVRLCINTVVNCHASNEFRQLLAQEELGPYISVNKVETFLNVANFMTSFFHIDDGRSRLLGRYMNNQISHYKASEIDNRHYIGLVMKSPNGKRECNVIMIDAVDELLRKLQSVDALNHLPIATLGARLKSTQDYDFKLEMLACFHGVLEHSAACSRLRNSGDFLVRSSPNQPGVFVATYKIGPNQFEKAIFPENNINIFKQFQVRNCVLKRPIVRPDF</sequence>
<gene>
    <name evidence="1" type="ORF">L3Y34_013516</name>
</gene>
<dbReference type="Gene3D" id="3.30.505.10">
    <property type="entry name" value="SH2 domain"/>
    <property type="match status" value="1"/>
</dbReference>
<dbReference type="SUPFAM" id="SSF55550">
    <property type="entry name" value="SH2 domain"/>
    <property type="match status" value="1"/>
</dbReference>